<dbReference type="EMBL" id="MG598531">
    <property type="protein sequence ID" value="AWD77477.1"/>
    <property type="molecule type" value="Genomic_DNA"/>
</dbReference>
<keyword evidence="2" id="KW-0150">Chloroplast</keyword>
<sequence>MSQNLSQKILFYYVLLCPLKNHVNLVFDFLLFVS</sequence>
<keyword evidence="1" id="KW-0472">Membrane</keyword>
<dbReference type="GeneID" id="36944986"/>
<gene>
    <name evidence="2" type="primary">orf34</name>
    <name evidence="2" type="ORF">Grafi_p092</name>
</gene>
<keyword evidence="1" id="KW-1133">Transmembrane helix</keyword>
<dbReference type="RefSeq" id="YP_009488662.1">
    <property type="nucleotide sequence ID" value="NC_037841.1"/>
</dbReference>
<protein>
    <submittedName>
        <fullName evidence="2">Uncharacterized protein</fullName>
    </submittedName>
</protein>
<organism evidence="2">
    <name type="scientific">Grateloupia filicina</name>
    <dbReference type="NCBI Taxonomy" id="31455"/>
    <lineage>
        <taxon>Eukaryota</taxon>
        <taxon>Rhodophyta</taxon>
        <taxon>Florideophyceae</taxon>
        <taxon>Rhodymeniophycidae</taxon>
        <taxon>Halymeniales</taxon>
        <taxon>Halymeniaceae</taxon>
        <taxon>Grateloupia</taxon>
    </lineage>
</organism>
<proteinExistence type="predicted"/>
<keyword evidence="1" id="KW-0812">Transmembrane</keyword>
<geneLocation type="chloroplast" evidence="2"/>
<reference evidence="2" key="1">
    <citation type="submission" date="2017-12" db="EMBL/GenBank/DDBJ databases">
        <title>Complete Sequences of the chloroplast DNA of the Grateloupia filicina.</title>
        <authorList>
            <person name="Liu T."/>
            <person name="Liu C."/>
            <person name="Li Y."/>
        </authorList>
    </citation>
    <scope>NUCLEOTIDE SEQUENCE</scope>
</reference>
<keyword evidence="2" id="KW-0934">Plastid</keyword>
<evidence type="ECO:0000256" key="1">
    <source>
        <dbReference type="SAM" id="Phobius"/>
    </source>
</evidence>
<name>A0A2S1FXI1_9FLOR</name>
<accession>A0A2S1FXI1</accession>
<dbReference type="AlphaFoldDB" id="A0A2S1FXI1"/>
<feature type="transmembrane region" description="Helical" evidence="1">
    <location>
        <begin position="12"/>
        <end position="33"/>
    </location>
</feature>
<evidence type="ECO:0000313" key="2">
    <source>
        <dbReference type="EMBL" id="AWD77477.1"/>
    </source>
</evidence>